<evidence type="ECO:0000313" key="3">
    <source>
        <dbReference type="Proteomes" id="UP001231924"/>
    </source>
</evidence>
<reference evidence="2 3" key="1">
    <citation type="submission" date="2023-06" db="EMBL/GenBank/DDBJ databases">
        <title>Actinomycetospora Odt1-22.</title>
        <authorList>
            <person name="Supong K."/>
        </authorList>
    </citation>
    <scope>NUCLEOTIDE SEQUENCE [LARGE SCALE GENOMIC DNA]</scope>
    <source>
        <strain evidence="2 3">Odt1-22</strain>
    </source>
</reference>
<comment type="caution">
    <text evidence="2">The sequence shown here is derived from an EMBL/GenBank/DDBJ whole genome shotgun (WGS) entry which is preliminary data.</text>
</comment>
<keyword evidence="2" id="KW-0808">Transferase</keyword>
<evidence type="ECO:0000259" key="1">
    <source>
        <dbReference type="Pfam" id="PF00535"/>
    </source>
</evidence>
<gene>
    <name evidence="2" type="ORF">QRT03_29480</name>
</gene>
<organism evidence="2 3">
    <name type="scientific">Actinomycetospora termitidis</name>
    <dbReference type="NCBI Taxonomy" id="3053470"/>
    <lineage>
        <taxon>Bacteria</taxon>
        <taxon>Bacillati</taxon>
        <taxon>Actinomycetota</taxon>
        <taxon>Actinomycetes</taxon>
        <taxon>Pseudonocardiales</taxon>
        <taxon>Pseudonocardiaceae</taxon>
        <taxon>Actinomycetospora</taxon>
    </lineage>
</organism>
<dbReference type="InterPro" id="IPR001173">
    <property type="entry name" value="Glyco_trans_2-like"/>
</dbReference>
<dbReference type="GO" id="GO:0016757">
    <property type="term" value="F:glycosyltransferase activity"/>
    <property type="evidence" value="ECO:0007669"/>
    <property type="project" value="UniProtKB-KW"/>
</dbReference>
<dbReference type="RefSeq" id="WP_286056739.1">
    <property type="nucleotide sequence ID" value="NZ_JASVWF010000009.1"/>
</dbReference>
<keyword evidence="2" id="KW-0328">Glycosyltransferase</keyword>
<dbReference type="EC" id="2.4.-.-" evidence="2"/>
<name>A0ABT7MHI1_9PSEU</name>
<feature type="domain" description="Glycosyltransferase 2-like" evidence="1">
    <location>
        <begin position="18"/>
        <end position="157"/>
    </location>
</feature>
<dbReference type="PANTHER" id="PTHR22916">
    <property type="entry name" value="GLYCOSYLTRANSFERASE"/>
    <property type="match status" value="1"/>
</dbReference>
<protein>
    <submittedName>
        <fullName evidence="2">Glycosyltransferase family 2 protein</fullName>
        <ecNumber evidence="2">2.4.-.-</ecNumber>
    </submittedName>
</protein>
<dbReference type="CDD" id="cd00761">
    <property type="entry name" value="Glyco_tranf_GTA_type"/>
    <property type="match status" value="1"/>
</dbReference>
<evidence type="ECO:0000313" key="2">
    <source>
        <dbReference type="EMBL" id="MDL5160134.1"/>
    </source>
</evidence>
<proteinExistence type="predicted"/>
<dbReference type="Gene3D" id="3.90.550.10">
    <property type="entry name" value="Spore Coat Polysaccharide Biosynthesis Protein SpsA, Chain A"/>
    <property type="match status" value="1"/>
</dbReference>
<dbReference type="SUPFAM" id="SSF53448">
    <property type="entry name" value="Nucleotide-diphospho-sugar transferases"/>
    <property type="match status" value="1"/>
</dbReference>
<dbReference type="PANTHER" id="PTHR22916:SF3">
    <property type="entry name" value="UDP-GLCNAC:BETAGAL BETA-1,3-N-ACETYLGLUCOSAMINYLTRANSFERASE-LIKE PROTEIN 1"/>
    <property type="match status" value="1"/>
</dbReference>
<dbReference type="EMBL" id="JASVWF010000009">
    <property type="protein sequence ID" value="MDL5160134.1"/>
    <property type="molecule type" value="Genomic_DNA"/>
</dbReference>
<dbReference type="Proteomes" id="UP001231924">
    <property type="component" value="Unassembled WGS sequence"/>
</dbReference>
<sequence>MTGTVVPTPQGGRTPAVSVCIPVYRGEDHLATTMESVLAQTFDDFELVVLDNCSPDRSAEIAASFDDPRIRLESTPRVLPLTENWTTAVRATRAPLVKLLCDDDLLHPRCLELQVAALQHEPDLALVVSRHHLVDGDGHLVVPARFLRGLLGRRTHAEVVRRVVRSGANPIGPMCGVTFRRAAFDATEGFVSDKIFIADLDLLVAMSAHGAFRGQRESLAAYRLVPTSVIARARREHFRVQEAFMTELRASPGSPVRRVDALTGHLAAPWARARRRAGSALAERRGA</sequence>
<keyword evidence="3" id="KW-1185">Reference proteome</keyword>
<dbReference type="Pfam" id="PF00535">
    <property type="entry name" value="Glycos_transf_2"/>
    <property type="match status" value="1"/>
</dbReference>
<accession>A0ABT7MHI1</accession>
<dbReference type="InterPro" id="IPR029044">
    <property type="entry name" value="Nucleotide-diphossugar_trans"/>
</dbReference>